<dbReference type="AlphaFoldDB" id="G4CT50"/>
<dbReference type="Proteomes" id="UP000005336">
    <property type="component" value="Unassembled WGS sequence"/>
</dbReference>
<protein>
    <recommendedName>
        <fullName evidence="4">Lipoprotein</fullName>
    </recommendedName>
</protein>
<feature type="signal peptide" evidence="1">
    <location>
        <begin position="1"/>
        <end position="22"/>
    </location>
</feature>
<dbReference type="PATRIC" id="fig|1030841.3.peg.2247"/>
<dbReference type="OrthoDB" id="8605139at2"/>
<gene>
    <name evidence="2" type="ORF">HMPREF9370_2260</name>
</gene>
<evidence type="ECO:0000313" key="2">
    <source>
        <dbReference type="EMBL" id="EGZ44412.1"/>
    </source>
</evidence>
<keyword evidence="3" id="KW-1185">Reference proteome</keyword>
<evidence type="ECO:0000256" key="1">
    <source>
        <dbReference type="SAM" id="SignalP"/>
    </source>
</evidence>
<proteinExistence type="predicted"/>
<organism evidence="2 3">
    <name type="scientific">Neisseria wadsworthii 9715</name>
    <dbReference type="NCBI Taxonomy" id="1030841"/>
    <lineage>
        <taxon>Bacteria</taxon>
        <taxon>Pseudomonadati</taxon>
        <taxon>Pseudomonadota</taxon>
        <taxon>Betaproteobacteria</taxon>
        <taxon>Neisseriales</taxon>
        <taxon>Neisseriaceae</taxon>
        <taxon>Neisseria</taxon>
    </lineage>
</organism>
<dbReference type="STRING" id="1030841.HMPREF9370_2260"/>
<feature type="chain" id="PRO_5003462163" description="Lipoprotein" evidence="1">
    <location>
        <begin position="23"/>
        <end position="78"/>
    </location>
</feature>
<dbReference type="HOGENOM" id="CLU_172518_0_0_4"/>
<evidence type="ECO:0008006" key="4">
    <source>
        <dbReference type="Google" id="ProtNLM"/>
    </source>
</evidence>
<comment type="caution">
    <text evidence="2">The sequence shown here is derived from an EMBL/GenBank/DDBJ whole genome shotgun (WGS) entry which is preliminary data.</text>
</comment>
<reference evidence="2 3" key="1">
    <citation type="submission" date="2011-06" db="EMBL/GenBank/DDBJ databases">
        <authorList>
            <person name="Muzny D."/>
            <person name="Qin X."/>
            <person name="Deng J."/>
            <person name="Jiang H."/>
            <person name="Liu Y."/>
            <person name="Qu J."/>
            <person name="Song X.-Z."/>
            <person name="Zhang L."/>
            <person name="Thornton R."/>
            <person name="Coyle M."/>
            <person name="Francisco L."/>
            <person name="Jackson L."/>
            <person name="Javaid M."/>
            <person name="Korchina V."/>
            <person name="Kovar C."/>
            <person name="Mata R."/>
            <person name="Mathew T."/>
            <person name="Ngo R."/>
            <person name="Nguyen L."/>
            <person name="Nguyen N."/>
            <person name="Okwuonu G."/>
            <person name="Ongeri F."/>
            <person name="Pham C."/>
            <person name="Simmons D."/>
            <person name="Wilczek-Boney K."/>
            <person name="Hale W."/>
            <person name="Jakkamsetti A."/>
            <person name="Pham P."/>
            <person name="Ruth R."/>
            <person name="San Lucas F."/>
            <person name="Warren J."/>
            <person name="Zhang J."/>
            <person name="Zhao Z."/>
            <person name="Zhou C."/>
            <person name="Zhu D."/>
            <person name="Lee S."/>
            <person name="Bess C."/>
            <person name="Blankenburg K."/>
            <person name="Forbes L."/>
            <person name="Fu Q."/>
            <person name="Gubbala S."/>
            <person name="Hirani K."/>
            <person name="Jayaseelan J.C."/>
            <person name="Lara F."/>
            <person name="Munidasa M."/>
            <person name="Palculict T."/>
            <person name="Patil S."/>
            <person name="Pu L.-L."/>
            <person name="Saada N."/>
            <person name="Tang L."/>
            <person name="Weissenberger G."/>
            <person name="Zhu Y."/>
            <person name="Hemphill L."/>
            <person name="Shang Y."/>
            <person name="Youmans B."/>
            <person name="Ayvaz T."/>
            <person name="Ross M."/>
            <person name="Santibanez J."/>
            <person name="Aqrawi P."/>
            <person name="Gross S."/>
            <person name="Joshi V."/>
            <person name="Fowler G."/>
            <person name="Nazareth L."/>
            <person name="Reid J."/>
            <person name="Worley K."/>
            <person name="Petrosino J."/>
            <person name="Highlander S."/>
            <person name="Gibbs R."/>
        </authorList>
    </citation>
    <scope>NUCLEOTIDE SEQUENCE [LARGE SCALE GENOMIC DNA]</scope>
    <source>
        <strain evidence="2 3">9715</strain>
    </source>
</reference>
<keyword evidence="1" id="KW-0732">Signal</keyword>
<evidence type="ECO:0000313" key="3">
    <source>
        <dbReference type="Proteomes" id="UP000005336"/>
    </source>
</evidence>
<dbReference type="RefSeq" id="WP_009117400.1">
    <property type="nucleotide sequence ID" value="NZ_JH165159.1"/>
</dbReference>
<accession>G4CT50</accession>
<dbReference type="PROSITE" id="PS51257">
    <property type="entry name" value="PROKAR_LIPOPROTEIN"/>
    <property type="match status" value="1"/>
</dbReference>
<sequence>MNKMLIAAISAGLMLSACSSMGGKDKAPAKEQAPQASVEQALQECKQTVGATADRAAFDACMKSKGFERPAPQAPAQP</sequence>
<dbReference type="EMBL" id="AGAZ01000074">
    <property type="protein sequence ID" value="EGZ44412.1"/>
    <property type="molecule type" value="Genomic_DNA"/>
</dbReference>
<name>G4CT50_9NEIS</name>